<keyword evidence="2" id="KW-1185">Reference proteome</keyword>
<reference evidence="1 2" key="1">
    <citation type="submission" date="2017-06" db="EMBL/GenBank/DDBJ databases">
        <authorList>
            <person name="Kim H.J."/>
            <person name="Triplett B.A."/>
        </authorList>
    </citation>
    <scope>NUCLEOTIDE SEQUENCE [LARGE SCALE GENOMIC DNA]</scope>
    <source>
        <strain evidence="1 2">DS15</strain>
    </source>
</reference>
<name>A0A239D8R9_9SPHN</name>
<accession>A0A239D8R9</accession>
<proteinExistence type="predicted"/>
<protein>
    <submittedName>
        <fullName evidence="1">Uncharacterized protein</fullName>
    </submittedName>
</protein>
<dbReference type="AlphaFoldDB" id="A0A239D8R9"/>
<dbReference type="RefSeq" id="WP_089214085.1">
    <property type="nucleotide sequence ID" value="NZ_FZPA01000001.1"/>
</dbReference>
<dbReference type="Proteomes" id="UP000198339">
    <property type="component" value="Unassembled WGS sequence"/>
</dbReference>
<dbReference type="EMBL" id="FZPA01000001">
    <property type="protein sequence ID" value="SNS28765.1"/>
    <property type="molecule type" value="Genomic_DNA"/>
</dbReference>
<evidence type="ECO:0000313" key="1">
    <source>
        <dbReference type="EMBL" id="SNS28765.1"/>
    </source>
</evidence>
<sequence length="127" mass="12635">MISILSLGRKRFAGLLAWLALASLGVVGAPRDSAAFDGHAQKPVVGALQTGSGPVLRSAAVKIGAACRNGDDDRRASGGPGPAGLPPAIILAAPVAAAPVYEPVAACGVALARRRPYAARAPPARPV</sequence>
<organism evidence="1 2">
    <name type="scientific">Sphingopyxis indica</name>
    <dbReference type="NCBI Taxonomy" id="436663"/>
    <lineage>
        <taxon>Bacteria</taxon>
        <taxon>Pseudomonadati</taxon>
        <taxon>Pseudomonadota</taxon>
        <taxon>Alphaproteobacteria</taxon>
        <taxon>Sphingomonadales</taxon>
        <taxon>Sphingomonadaceae</taxon>
        <taxon>Sphingopyxis</taxon>
    </lineage>
</organism>
<gene>
    <name evidence="1" type="ORF">SAMN06295955_101152</name>
</gene>
<evidence type="ECO:0000313" key="2">
    <source>
        <dbReference type="Proteomes" id="UP000198339"/>
    </source>
</evidence>